<proteinExistence type="predicted"/>
<name>A0A964BSV0_9CYAN</name>
<evidence type="ECO:0000313" key="2">
    <source>
        <dbReference type="Proteomes" id="UP000729733"/>
    </source>
</evidence>
<dbReference type="AlphaFoldDB" id="A0A964BSV0"/>
<dbReference type="RefSeq" id="WP_229641259.1">
    <property type="nucleotide sequence ID" value="NZ_JADWDC010000037.1"/>
</dbReference>
<accession>A0A964BSV0</accession>
<dbReference type="EMBL" id="JADWDC010000037">
    <property type="protein sequence ID" value="MCC0178191.1"/>
    <property type="molecule type" value="Genomic_DNA"/>
</dbReference>
<protein>
    <submittedName>
        <fullName evidence="1">Uncharacterized protein</fullName>
    </submittedName>
</protein>
<dbReference type="Proteomes" id="UP000729733">
    <property type="component" value="Unassembled WGS sequence"/>
</dbReference>
<comment type="caution">
    <text evidence="1">The sequence shown here is derived from an EMBL/GenBank/DDBJ whole genome shotgun (WGS) entry which is preliminary data.</text>
</comment>
<organism evidence="1 2">
    <name type="scientific">Waterburya agarophytonicola KI4</name>
    <dbReference type="NCBI Taxonomy" id="2874699"/>
    <lineage>
        <taxon>Bacteria</taxon>
        <taxon>Bacillati</taxon>
        <taxon>Cyanobacteriota</taxon>
        <taxon>Cyanophyceae</taxon>
        <taxon>Pleurocapsales</taxon>
        <taxon>Hyellaceae</taxon>
        <taxon>Waterburya</taxon>
        <taxon>Waterburya agarophytonicola</taxon>
    </lineage>
</organism>
<keyword evidence="2" id="KW-1185">Reference proteome</keyword>
<gene>
    <name evidence="1" type="ORF">I4641_14505</name>
</gene>
<reference evidence="1" key="1">
    <citation type="journal article" date="2021" name="Antonie Van Leeuwenhoek">
        <title>Draft genome and description of Waterburya agarophytonicola gen. nov. sp. nov. (Pleurocapsales, Cyanobacteria): a seaweed symbiont.</title>
        <authorList>
            <person name="Bonthond G."/>
            <person name="Shalygin S."/>
            <person name="Bayer T."/>
            <person name="Weinberger F."/>
        </authorList>
    </citation>
    <scope>NUCLEOTIDE SEQUENCE</scope>
    <source>
        <strain evidence="1">KI4</strain>
    </source>
</reference>
<evidence type="ECO:0000313" key="1">
    <source>
        <dbReference type="EMBL" id="MCC0178191.1"/>
    </source>
</evidence>
<sequence>MFKIGDRVQHQTTGITGKVIGYGYRQVNDRYYKTTIKVELLSYFPIKPIAEDLADRWIRQDAKILTLSLPKLKLLSH</sequence>